<evidence type="ECO:0000313" key="3">
    <source>
        <dbReference type="Proteomes" id="UP000712600"/>
    </source>
</evidence>
<dbReference type="Proteomes" id="UP000712600">
    <property type="component" value="Unassembled WGS sequence"/>
</dbReference>
<feature type="compositionally biased region" description="Polar residues" evidence="1">
    <location>
        <begin position="250"/>
        <end position="269"/>
    </location>
</feature>
<organism evidence="2 3">
    <name type="scientific">Brassica cretica</name>
    <name type="common">Mustard</name>
    <dbReference type="NCBI Taxonomy" id="69181"/>
    <lineage>
        <taxon>Eukaryota</taxon>
        <taxon>Viridiplantae</taxon>
        <taxon>Streptophyta</taxon>
        <taxon>Embryophyta</taxon>
        <taxon>Tracheophyta</taxon>
        <taxon>Spermatophyta</taxon>
        <taxon>Magnoliopsida</taxon>
        <taxon>eudicotyledons</taxon>
        <taxon>Gunneridae</taxon>
        <taxon>Pentapetalae</taxon>
        <taxon>rosids</taxon>
        <taxon>malvids</taxon>
        <taxon>Brassicales</taxon>
        <taxon>Brassicaceae</taxon>
        <taxon>Brassiceae</taxon>
        <taxon>Brassica</taxon>
    </lineage>
</organism>
<feature type="compositionally biased region" description="Basic and acidic residues" evidence="1">
    <location>
        <begin position="162"/>
        <end position="180"/>
    </location>
</feature>
<name>A0A8S9NV88_BRACR</name>
<feature type="compositionally biased region" description="Polar residues" evidence="1">
    <location>
        <begin position="183"/>
        <end position="194"/>
    </location>
</feature>
<protein>
    <submittedName>
        <fullName evidence="2">Uncharacterized protein</fullName>
    </submittedName>
</protein>
<feature type="compositionally biased region" description="Low complexity" evidence="1">
    <location>
        <begin position="105"/>
        <end position="119"/>
    </location>
</feature>
<reference evidence="2" key="1">
    <citation type="submission" date="2019-12" db="EMBL/GenBank/DDBJ databases">
        <title>Genome sequencing and annotation of Brassica cretica.</title>
        <authorList>
            <person name="Studholme D.J."/>
            <person name="Sarris P."/>
        </authorList>
    </citation>
    <scope>NUCLEOTIDE SEQUENCE</scope>
    <source>
        <strain evidence="2">PFS-109/04</strain>
        <tissue evidence="2">Leaf</tissue>
    </source>
</reference>
<comment type="caution">
    <text evidence="2">The sequence shown here is derived from an EMBL/GenBank/DDBJ whole genome shotgun (WGS) entry which is preliminary data.</text>
</comment>
<feature type="compositionally biased region" description="Polar residues" evidence="1">
    <location>
        <begin position="91"/>
        <end position="100"/>
    </location>
</feature>
<feature type="compositionally biased region" description="Low complexity" evidence="1">
    <location>
        <begin position="195"/>
        <end position="212"/>
    </location>
</feature>
<gene>
    <name evidence="2" type="ORF">F2Q69_00006755</name>
</gene>
<sequence length="620" mass="72315">MGEERNQNNGMDQLLLEAMTVKMEKMMDSRIDSFRQELHQARNHRQRRTRKEETCFRHNSYVIKNESPQQRRYERDKWSTERNKKPEAKPSSLNSVQKQQDSMRSRTSSDIGSSSNTSSCFRTMGEERNQKNGMDQLLLEAMTVRMEKMMDSRIDSFLQDPQQRRYEREKWSTERNKQPEAKPSSSNSVRKQQNSMRSRTSSDIGSSSNTSSCFSEDNIRKAFFQEFKDVEEQLRKTRATCPSLEEQNQEPESASQIQEDQTEIPTITSQKDDQPMMDDLVLVRQDMIENEAPKELQTDTGLEHLFVFDPYGFQKNFLILDISAQQEFHYETNWKILPTLSWIQQTRQRRKWPPDHQVIANFAKHVGLDHFQEKFISDWVGRIQTYLWRPGAYVSIIISLGEHSARDRIILGHKELEDSPLDQIKLWKPPDLQQFQSYIKPGITGREEQEKKKLVSGRTAMLLKMKVHNREGMNDTSGDVEEQLRKTRATCPSLEKQNQEPESASQIQEDQTEIPTITSQKDDQPMMDDLVLVRQDMIEKEAPKELQTDTGLEHLLVFDPYGFQKTFLAGGELWSHRNKIKMIEKESAAATFDCLFLAQLENLTNSVMDPTNQTTQKMAS</sequence>
<feature type="region of interest" description="Disordered" evidence="1">
    <location>
        <begin position="490"/>
        <end position="521"/>
    </location>
</feature>
<dbReference type="EMBL" id="QGKX02001521">
    <property type="protein sequence ID" value="KAF3507459.1"/>
    <property type="molecule type" value="Genomic_DNA"/>
</dbReference>
<feature type="compositionally biased region" description="Polar residues" evidence="1">
    <location>
        <begin position="500"/>
        <end position="519"/>
    </location>
</feature>
<accession>A0A8S9NV88</accession>
<feature type="compositionally biased region" description="Basic and acidic residues" evidence="1">
    <location>
        <begin position="69"/>
        <end position="88"/>
    </location>
</feature>
<evidence type="ECO:0000313" key="2">
    <source>
        <dbReference type="EMBL" id="KAF3507459.1"/>
    </source>
</evidence>
<feature type="region of interest" description="Disordered" evidence="1">
    <location>
        <begin position="153"/>
        <end position="213"/>
    </location>
</feature>
<proteinExistence type="predicted"/>
<feature type="region of interest" description="Disordered" evidence="1">
    <location>
        <begin position="32"/>
        <end position="135"/>
    </location>
</feature>
<feature type="region of interest" description="Disordered" evidence="1">
    <location>
        <begin position="240"/>
        <end position="271"/>
    </location>
</feature>
<dbReference type="AlphaFoldDB" id="A0A8S9NV88"/>
<evidence type="ECO:0000256" key="1">
    <source>
        <dbReference type="SAM" id="MobiDB-lite"/>
    </source>
</evidence>